<reference evidence="1" key="1">
    <citation type="submission" date="2020-07" db="EMBL/GenBank/DDBJ databases">
        <title>Huge and variable diversity of episymbiotic CPR bacteria and DPANN archaea in groundwater ecosystems.</title>
        <authorList>
            <person name="He C.Y."/>
            <person name="Keren R."/>
            <person name="Whittaker M."/>
            <person name="Farag I.F."/>
            <person name="Doudna J."/>
            <person name="Cate J.H.D."/>
            <person name="Banfield J.F."/>
        </authorList>
    </citation>
    <scope>NUCLEOTIDE SEQUENCE</scope>
    <source>
        <strain evidence="1">NC_groundwater_1664_Pr3_B-0.1um_52_9</strain>
    </source>
</reference>
<evidence type="ECO:0000313" key="1">
    <source>
        <dbReference type="EMBL" id="MBI5249953.1"/>
    </source>
</evidence>
<dbReference type="Pfam" id="PF13489">
    <property type="entry name" value="Methyltransf_23"/>
    <property type="match status" value="1"/>
</dbReference>
<dbReference type="CDD" id="cd02440">
    <property type="entry name" value="AdoMet_MTases"/>
    <property type="match status" value="1"/>
</dbReference>
<dbReference type="GO" id="GO:0032259">
    <property type="term" value="P:methylation"/>
    <property type="evidence" value="ECO:0007669"/>
    <property type="project" value="UniProtKB-KW"/>
</dbReference>
<keyword evidence="1" id="KW-0808">Transferase</keyword>
<dbReference type="Gene3D" id="3.40.50.150">
    <property type="entry name" value="Vaccinia Virus protein VP39"/>
    <property type="match status" value="1"/>
</dbReference>
<comment type="caution">
    <text evidence="1">The sequence shown here is derived from an EMBL/GenBank/DDBJ whole genome shotgun (WGS) entry which is preliminary data.</text>
</comment>
<dbReference type="PANTHER" id="PTHR43861">
    <property type="entry name" value="TRANS-ACONITATE 2-METHYLTRANSFERASE-RELATED"/>
    <property type="match status" value="1"/>
</dbReference>
<name>A0A9D6V135_9BACT</name>
<dbReference type="SUPFAM" id="SSF53335">
    <property type="entry name" value="S-adenosyl-L-methionine-dependent methyltransferases"/>
    <property type="match status" value="1"/>
</dbReference>
<keyword evidence="1" id="KW-0489">Methyltransferase</keyword>
<dbReference type="AlphaFoldDB" id="A0A9D6V135"/>
<dbReference type="Proteomes" id="UP000807825">
    <property type="component" value="Unassembled WGS sequence"/>
</dbReference>
<accession>A0A9D6V135</accession>
<proteinExistence type="predicted"/>
<dbReference type="EMBL" id="JACRDE010000290">
    <property type="protein sequence ID" value="MBI5249953.1"/>
    <property type="molecule type" value="Genomic_DNA"/>
</dbReference>
<dbReference type="InterPro" id="IPR029063">
    <property type="entry name" value="SAM-dependent_MTases_sf"/>
</dbReference>
<organism evidence="1 2">
    <name type="scientific">Desulfomonile tiedjei</name>
    <dbReference type="NCBI Taxonomy" id="2358"/>
    <lineage>
        <taxon>Bacteria</taxon>
        <taxon>Pseudomonadati</taxon>
        <taxon>Thermodesulfobacteriota</taxon>
        <taxon>Desulfomonilia</taxon>
        <taxon>Desulfomonilales</taxon>
        <taxon>Desulfomonilaceae</taxon>
        <taxon>Desulfomonile</taxon>
    </lineage>
</organism>
<gene>
    <name evidence="1" type="ORF">HY912_10710</name>
</gene>
<sequence>MEEYRSRIYSQYELLWPDQKTLFDEEEALRWGRYYLRLLKDFLPKDKNSAILELGCGTGRLLYNLKLMGYSEVKGVDLSAEQARIARQTGIDVEQRDVFDVLSENPETFQLIIALDFFEHFSKDECLRLLDACRDALQPGGRLVLQTVNAQSPMGLSCRYADFTHETCVTPGCLRNLMTLCGFKDYQARERAPIPYGMVSFIRFVLWGIIRRLIWMYDMVEVTGTTYPIYTRNFIGSAVKK</sequence>
<evidence type="ECO:0000313" key="2">
    <source>
        <dbReference type="Proteomes" id="UP000807825"/>
    </source>
</evidence>
<protein>
    <submittedName>
        <fullName evidence="1">Class I SAM-dependent methyltransferase</fullName>
    </submittedName>
</protein>
<dbReference type="GO" id="GO:0008168">
    <property type="term" value="F:methyltransferase activity"/>
    <property type="evidence" value="ECO:0007669"/>
    <property type="project" value="UniProtKB-KW"/>
</dbReference>